<name>A0A160T647_9CHLR</name>
<dbReference type="Gene3D" id="3.40.50.1460">
    <property type="match status" value="1"/>
</dbReference>
<evidence type="ECO:0000313" key="3">
    <source>
        <dbReference type="Proteomes" id="UP000215027"/>
    </source>
</evidence>
<protein>
    <submittedName>
        <fullName evidence="2">Peptidase C14 caspase catalytic subunit p20</fullName>
    </submittedName>
</protein>
<gene>
    <name evidence="2" type="ORF">CFX0092_B0262</name>
</gene>
<sequence>MATSLFSNGYALIIAVNDNRNPAYALPAVGRDATALRDVLVHPRRCAYPPGNVRLLLGSAATRAGIQAGLAWLRERITADQSGNATAILFYSGHGVYSPGDRSYYLLPYDTSAPLAASLLRATDLAAEIEQVQPRRLLVALDCCHAGGMGIKGDDLAAGLGLQKMAAPAEARPIAALMQGQGRAVLSSSTAAESSYIRPDRRMSIFTYHLVEALTGHAQPQGATEVLVSDLMGYVSRAVPGSARAAYNVAQTPVYQMSGENFPVALVLGGAGAGKGQPLPDPLTALPVAPVLQTTIHTGGGAYVSGGAFTAGGDIHLGAKTVGGDAARADKAVPSGNGGAAAAAIGATMTQAAAAIQRAPRGDAAARAELNGLVGALQIELEAAAHDHAAAARTAARRLAEAAAALAEGDGEMIAIRGRALGRAAAALADDRTTIPALAGQITAALARLNE</sequence>
<dbReference type="KEGG" id="pbf:CFX0092_B0262"/>
<organism evidence="2 3">
    <name type="scientific">Candidatus Promineifilum breve</name>
    <dbReference type="NCBI Taxonomy" id="1806508"/>
    <lineage>
        <taxon>Bacteria</taxon>
        <taxon>Bacillati</taxon>
        <taxon>Chloroflexota</taxon>
        <taxon>Ardenticatenia</taxon>
        <taxon>Candidatus Promineifilales</taxon>
        <taxon>Candidatus Promineifilaceae</taxon>
        <taxon>Candidatus Promineifilum</taxon>
    </lineage>
</organism>
<dbReference type="RefSeq" id="WP_095045161.1">
    <property type="nucleotide sequence ID" value="NZ_LN890656.1"/>
</dbReference>
<dbReference type="InterPro" id="IPR011600">
    <property type="entry name" value="Pept_C14_caspase"/>
</dbReference>
<dbReference type="Pfam" id="PF00656">
    <property type="entry name" value="Peptidase_C14"/>
    <property type="match status" value="1"/>
</dbReference>
<dbReference type="InterPro" id="IPR029030">
    <property type="entry name" value="Caspase-like_dom_sf"/>
</dbReference>
<dbReference type="OrthoDB" id="9759662at2"/>
<feature type="domain" description="Peptidase C14 caspase" evidence="1">
    <location>
        <begin position="9"/>
        <end position="256"/>
    </location>
</feature>
<evidence type="ECO:0000259" key="1">
    <source>
        <dbReference type="Pfam" id="PF00656"/>
    </source>
</evidence>
<dbReference type="EMBL" id="LN890656">
    <property type="protein sequence ID" value="CUS05796.1"/>
    <property type="molecule type" value="Genomic_DNA"/>
</dbReference>
<evidence type="ECO:0000313" key="2">
    <source>
        <dbReference type="EMBL" id="CUS05796.1"/>
    </source>
</evidence>
<keyword evidence="3" id="KW-1185">Reference proteome</keyword>
<proteinExistence type="predicted"/>
<dbReference type="AlphaFoldDB" id="A0A160T647"/>
<reference evidence="2" key="1">
    <citation type="submission" date="2016-01" db="EMBL/GenBank/DDBJ databases">
        <authorList>
            <person name="Mcilroy J.S."/>
            <person name="Karst M S."/>
            <person name="Albertsen M."/>
        </authorList>
    </citation>
    <scope>NUCLEOTIDE SEQUENCE</scope>
    <source>
        <strain evidence="2">Cfx-K</strain>
    </source>
</reference>
<dbReference type="GO" id="GO:0006508">
    <property type="term" value="P:proteolysis"/>
    <property type="evidence" value="ECO:0007669"/>
    <property type="project" value="InterPro"/>
</dbReference>
<dbReference type="GO" id="GO:0004197">
    <property type="term" value="F:cysteine-type endopeptidase activity"/>
    <property type="evidence" value="ECO:0007669"/>
    <property type="project" value="InterPro"/>
</dbReference>
<accession>A0A160T647</accession>
<dbReference type="SUPFAM" id="SSF52129">
    <property type="entry name" value="Caspase-like"/>
    <property type="match status" value="1"/>
</dbReference>
<dbReference type="Proteomes" id="UP000215027">
    <property type="component" value="Chromosome II"/>
</dbReference>